<dbReference type="Gene3D" id="1.10.10.10">
    <property type="entry name" value="Winged helix-like DNA-binding domain superfamily/Winged helix DNA-binding domain"/>
    <property type="match status" value="1"/>
</dbReference>
<dbReference type="PANTHER" id="PTHR44688">
    <property type="entry name" value="DNA-BINDING TRANSCRIPTIONAL ACTIVATOR DEVR_DOSR"/>
    <property type="match status" value="1"/>
</dbReference>
<evidence type="ECO:0000256" key="2">
    <source>
        <dbReference type="ARBA" id="ARBA00023125"/>
    </source>
</evidence>
<feature type="domain" description="HTH luxR-type" evidence="4">
    <location>
        <begin position="785"/>
        <end position="850"/>
    </location>
</feature>
<evidence type="ECO:0000256" key="3">
    <source>
        <dbReference type="ARBA" id="ARBA00023163"/>
    </source>
</evidence>
<reference evidence="5 6" key="1">
    <citation type="submission" date="2020-12" db="EMBL/GenBank/DDBJ databases">
        <title>Pseudomonas schmalbachii sp. nov. isolated from millipede gut.</title>
        <authorList>
            <person name="Shelomi M."/>
        </authorList>
    </citation>
    <scope>NUCLEOTIDE SEQUENCE [LARGE SCALE GENOMIC DNA]</scope>
    <source>
        <strain evidence="5 6">Milli4</strain>
    </source>
</reference>
<dbReference type="Pfam" id="PF25873">
    <property type="entry name" value="WHD_MalT"/>
    <property type="match status" value="1"/>
</dbReference>
<dbReference type="SMART" id="SM00421">
    <property type="entry name" value="HTH_LUXR"/>
    <property type="match status" value="1"/>
</dbReference>
<dbReference type="SUPFAM" id="SSF46894">
    <property type="entry name" value="C-terminal effector domain of the bipartite response regulators"/>
    <property type="match status" value="1"/>
</dbReference>
<keyword evidence="3" id="KW-0804">Transcription</keyword>
<dbReference type="InterPro" id="IPR000792">
    <property type="entry name" value="Tscrpt_reg_LuxR_C"/>
</dbReference>
<protein>
    <submittedName>
        <fullName evidence="5">ATP-dependent transcriptional regulator</fullName>
    </submittedName>
</protein>
<proteinExistence type="predicted"/>
<dbReference type="InterPro" id="IPR036388">
    <property type="entry name" value="WH-like_DNA-bd_sf"/>
</dbReference>
<dbReference type="PROSITE" id="PS00622">
    <property type="entry name" value="HTH_LUXR_1"/>
    <property type="match status" value="1"/>
</dbReference>
<dbReference type="Gene3D" id="1.25.40.10">
    <property type="entry name" value="Tetratricopeptide repeat domain"/>
    <property type="match status" value="1"/>
</dbReference>
<organism evidence="5 6">
    <name type="scientific">Pseudomonas schmalbachii</name>
    <dbReference type="NCBI Taxonomy" id="2816993"/>
    <lineage>
        <taxon>Bacteria</taxon>
        <taxon>Pseudomonadati</taxon>
        <taxon>Pseudomonadota</taxon>
        <taxon>Gammaproteobacteria</taxon>
        <taxon>Pseudomonadales</taxon>
        <taxon>Pseudomonadaceae</taxon>
        <taxon>Pseudomonas</taxon>
    </lineage>
</organism>
<sequence length="853" mass="94997">MVPFSHLQDIPVDWSAKTGKDRYDTLPPAAGQARLPSAFLSRTRLLDRLLGVPKRLHLLCAPGGYGKTALLSDCMGRQSPGRRRCWLSLNGQPTSLARFCERLAGKLRMQLPGCGTTHGLAVATLDALEASRETICLVLDDYPEEADVELDAWIDHLLTRSPARVQLWVSCRRRPAWRLSSLQLEGELLELGADDLAFTHDEFDGLANLLGAATTEAFRDGIWQRTLGWCAGSRLLLDDQGGGRPGALSLRDYLGSELLSRLGEDERTILIRLAHLPRVSAELCAQLWPELDGGNVFRDRLLPQALLRPMDNQGTWWRLLPAVAAALQPELNAAELGRLRVHSCRFLWDAGFADEAVEMALCADQADTAANYMDRMHPDWLFTDQHLATWLDWRTRLPISLLEGTPFLIYLNAQALLSSWRLDEARQCIARIGNLLPQPTATRNRRTLANWQALYGTLQGLEGNAEGAREHCHSALEHLDVRDWQSAYLCYSTLARVAMAAGEGDKAHNLLHTALELARRQGCLASEVLIDTDRIRLMILNGELDEAHALLDECFQLVAEEGGEHSLLLGRLHLLRGELALLGGDLDASEIALRRGEDHARECADPFILHARIGLSEVAACRGDYQQAGQHLREIERRMQCARVHADCYASTIAQQNLRVLARQEAWEQMLPQLRTLEQQARAELPPLHAPSLPQRIQLLQALALRGTGDLSEAEKELRALSQSCERLRFAGLLAEAGVALRQVEQELGWSCPEPREIRQPVPFSLLAKWATPPVASPGSVTRLHPGKQDVLTTREFSVLELLAEGLSNMEISERLYISLNTVKAHTIRINHKLGVKRRTQAVMRARVLGMLA</sequence>
<dbReference type="Proteomes" id="UP000669060">
    <property type="component" value="Unassembled WGS sequence"/>
</dbReference>
<dbReference type="InterPro" id="IPR059106">
    <property type="entry name" value="WHD_MalT"/>
</dbReference>
<keyword evidence="1" id="KW-0805">Transcription regulation</keyword>
<dbReference type="CDD" id="cd06170">
    <property type="entry name" value="LuxR_C_like"/>
    <property type="match status" value="1"/>
</dbReference>
<name>A0ABS3TK18_9PSED</name>
<evidence type="ECO:0000256" key="1">
    <source>
        <dbReference type="ARBA" id="ARBA00023015"/>
    </source>
</evidence>
<dbReference type="PRINTS" id="PR00038">
    <property type="entry name" value="HTHLUXR"/>
</dbReference>
<dbReference type="PANTHER" id="PTHR44688:SF16">
    <property type="entry name" value="DNA-BINDING TRANSCRIPTIONAL ACTIVATOR DEVR_DOSR"/>
    <property type="match status" value="1"/>
</dbReference>
<dbReference type="RefSeq" id="WP_208311819.1">
    <property type="nucleotide sequence ID" value="NZ_JAELYA010000001.1"/>
</dbReference>
<dbReference type="InterPro" id="IPR041617">
    <property type="entry name" value="TPR_MalT"/>
</dbReference>
<dbReference type="EMBL" id="JAELYA010000001">
    <property type="protein sequence ID" value="MBO3274007.1"/>
    <property type="molecule type" value="Genomic_DNA"/>
</dbReference>
<dbReference type="InterPro" id="IPR011990">
    <property type="entry name" value="TPR-like_helical_dom_sf"/>
</dbReference>
<evidence type="ECO:0000313" key="5">
    <source>
        <dbReference type="EMBL" id="MBO3274007.1"/>
    </source>
</evidence>
<accession>A0ABS3TK18</accession>
<dbReference type="PROSITE" id="PS50043">
    <property type="entry name" value="HTH_LUXR_2"/>
    <property type="match status" value="1"/>
</dbReference>
<dbReference type="SUPFAM" id="SSF48452">
    <property type="entry name" value="TPR-like"/>
    <property type="match status" value="1"/>
</dbReference>
<gene>
    <name evidence="5" type="ORF">JFY56_02060</name>
</gene>
<evidence type="ECO:0000313" key="6">
    <source>
        <dbReference type="Proteomes" id="UP000669060"/>
    </source>
</evidence>
<comment type="caution">
    <text evidence="5">The sequence shown here is derived from an EMBL/GenBank/DDBJ whole genome shotgun (WGS) entry which is preliminary data.</text>
</comment>
<keyword evidence="2" id="KW-0238">DNA-binding</keyword>
<dbReference type="Pfam" id="PF00196">
    <property type="entry name" value="GerE"/>
    <property type="match status" value="1"/>
</dbReference>
<dbReference type="InterPro" id="IPR016032">
    <property type="entry name" value="Sig_transdc_resp-reg_C-effctor"/>
</dbReference>
<dbReference type="Pfam" id="PF17874">
    <property type="entry name" value="TPR_MalT"/>
    <property type="match status" value="1"/>
</dbReference>
<evidence type="ECO:0000259" key="4">
    <source>
        <dbReference type="PROSITE" id="PS50043"/>
    </source>
</evidence>
<keyword evidence="6" id="KW-1185">Reference proteome</keyword>